<evidence type="ECO:0000256" key="1">
    <source>
        <dbReference type="ARBA" id="ARBA00022723"/>
    </source>
</evidence>
<dbReference type="EMBL" id="JABFUD020000007">
    <property type="protein sequence ID" value="KAI5077379.1"/>
    <property type="molecule type" value="Genomic_DNA"/>
</dbReference>
<evidence type="ECO:0000256" key="3">
    <source>
        <dbReference type="ARBA" id="ARBA00022833"/>
    </source>
</evidence>
<accession>A0A9D4ZJ32</accession>
<proteinExistence type="predicted"/>
<feature type="domain" description="GRF-type" evidence="6">
    <location>
        <begin position="225"/>
        <end position="281"/>
    </location>
</feature>
<dbReference type="AlphaFoldDB" id="A0A9D4ZJ32"/>
<evidence type="ECO:0000256" key="2">
    <source>
        <dbReference type="ARBA" id="ARBA00022771"/>
    </source>
</evidence>
<dbReference type="PANTHER" id="PTHR33248">
    <property type="entry name" value="ZINC ION-BINDING PROTEIN"/>
    <property type="match status" value="1"/>
</dbReference>
<keyword evidence="1" id="KW-0479">Metal-binding</keyword>
<feature type="region of interest" description="Disordered" evidence="5">
    <location>
        <begin position="285"/>
        <end position="309"/>
    </location>
</feature>
<dbReference type="Pfam" id="PF06839">
    <property type="entry name" value="Zn_ribbon_GRF"/>
    <property type="match status" value="1"/>
</dbReference>
<feature type="domain" description="GRF-type" evidence="6">
    <location>
        <begin position="13"/>
        <end position="60"/>
    </location>
</feature>
<keyword evidence="8" id="KW-1185">Reference proteome</keyword>
<name>A0A9D4ZJ32_ADICA</name>
<evidence type="ECO:0000256" key="4">
    <source>
        <dbReference type="PROSITE-ProRule" id="PRU01343"/>
    </source>
</evidence>
<keyword evidence="3" id="KW-0862">Zinc</keyword>
<sequence length="309" mass="35140">MDAVQEQSRKRLCDCGRQAVEKVAGPRSPNQGLRYLCCDRFVFFGKKKNYCSFFEWIDPPRITQEQKREARVGKRQRKEDNLESAAFLPANNTENALQVNKDDAELETINHQDAINAFESSIGALNSANHSQDVCGGEDAYFSLGVQTENGQIEDLSGAQQQHSSPTHGINCKTDRRNFEDTTQPNIYVGQVTNFHVVQAKECTANINHMQSDTNGHDISETPDCLCSRAALLKTVKSRGPNQGLRFWVCSNSRPFYVKKERVVAKDGEGSCKFFRWIDTPLEKSDKQKTEEKQRRKENRKRRELSILS</sequence>
<feature type="compositionally biased region" description="Basic and acidic residues" evidence="5">
    <location>
        <begin position="285"/>
        <end position="295"/>
    </location>
</feature>
<evidence type="ECO:0000313" key="7">
    <source>
        <dbReference type="EMBL" id="KAI5077379.1"/>
    </source>
</evidence>
<dbReference type="GO" id="GO:0008270">
    <property type="term" value="F:zinc ion binding"/>
    <property type="evidence" value="ECO:0007669"/>
    <property type="project" value="UniProtKB-KW"/>
</dbReference>
<dbReference type="Proteomes" id="UP000886520">
    <property type="component" value="Chromosome 7"/>
</dbReference>
<organism evidence="7 8">
    <name type="scientific">Adiantum capillus-veneris</name>
    <name type="common">Maidenhair fern</name>
    <dbReference type="NCBI Taxonomy" id="13818"/>
    <lineage>
        <taxon>Eukaryota</taxon>
        <taxon>Viridiplantae</taxon>
        <taxon>Streptophyta</taxon>
        <taxon>Embryophyta</taxon>
        <taxon>Tracheophyta</taxon>
        <taxon>Polypodiopsida</taxon>
        <taxon>Polypodiidae</taxon>
        <taxon>Polypodiales</taxon>
        <taxon>Pteridineae</taxon>
        <taxon>Pteridaceae</taxon>
        <taxon>Vittarioideae</taxon>
        <taxon>Adiantum</taxon>
    </lineage>
</organism>
<comment type="caution">
    <text evidence="7">The sequence shown here is derived from an EMBL/GenBank/DDBJ whole genome shotgun (WGS) entry which is preliminary data.</text>
</comment>
<protein>
    <recommendedName>
        <fullName evidence="6">GRF-type domain-containing protein</fullName>
    </recommendedName>
</protein>
<evidence type="ECO:0000313" key="8">
    <source>
        <dbReference type="Proteomes" id="UP000886520"/>
    </source>
</evidence>
<reference evidence="7" key="1">
    <citation type="submission" date="2021-01" db="EMBL/GenBank/DDBJ databases">
        <title>Adiantum capillus-veneris genome.</title>
        <authorList>
            <person name="Fang Y."/>
            <person name="Liao Q."/>
        </authorList>
    </citation>
    <scope>NUCLEOTIDE SEQUENCE</scope>
    <source>
        <strain evidence="7">H3</strain>
        <tissue evidence="7">Leaf</tissue>
    </source>
</reference>
<dbReference type="PROSITE" id="PS51999">
    <property type="entry name" value="ZF_GRF"/>
    <property type="match status" value="2"/>
</dbReference>
<gene>
    <name evidence="7" type="ORF">GOP47_0007203</name>
</gene>
<evidence type="ECO:0000259" key="6">
    <source>
        <dbReference type="PROSITE" id="PS51999"/>
    </source>
</evidence>
<dbReference type="InterPro" id="IPR010666">
    <property type="entry name" value="Znf_GRF"/>
</dbReference>
<evidence type="ECO:0000256" key="5">
    <source>
        <dbReference type="SAM" id="MobiDB-lite"/>
    </source>
</evidence>
<dbReference type="OrthoDB" id="1926615at2759"/>
<keyword evidence="2 4" id="KW-0863">Zinc-finger</keyword>